<name>A0AA86YFX5_PROST</name>
<reference evidence="1 2" key="3">
    <citation type="submission" date="2008-05" db="EMBL/GenBank/DDBJ databases">
        <authorList>
            <person name="Fulton L."/>
            <person name="Clifton S."/>
            <person name="Fulton B."/>
            <person name="Xu J."/>
            <person name="Minx P."/>
            <person name="Pepin K.H."/>
            <person name="Johnson M."/>
            <person name="Thiruvilangam P."/>
            <person name="Bhonagiri V."/>
            <person name="Nash W.E."/>
            <person name="Mardis E.R."/>
            <person name="Wilson R.K."/>
        </authorList>
    </citation>
    <scope>NUCLEOTIDE SEQUENCE [LARGE SCALE GENOMIC DNA]</scope>
    <source>
        <strain evidence="1 2">ATCC 25827</strain>
    </source>
</reference>
<proteinExistence type="predicted"/>
<reference evidence="2" key="2">
    <citation type="submission" date="2008-04" db="EMBL/GenBank/DDBJ databases">
        <title>Draft genome sequence of Providencia stuartii(ATCC 25827).</title>
        <authorList>
            <person name="Sudarsanam P."/>
            <person name="Ley R."/>
            <person name="Guruge J."/>
            <person name="Turnbaugh P.J."/>
            <person name="Mahowald M."/>
            <person name="Liep D."/>
            <person name="Gordon J."/>
        </authorList>
    </citation>
    <scope>NUCLEOTIDE SEQUENCE [LARGE SCALE GENOMIC DNA]</scope>
    <source>
        <strain evidence="2">ATCC 25827</strain>
    </source>
</reference>
<evidence type="ECO:0000313" key="2">
    <source>
        <dbReference type="Proteomes" id="UP000004506"/>
    </source>
</evidence>
<reference evidence="2" key="1">
    <citation type="submission" date="2008-04" db="EMBL/GenBank/DDBJ databases">
        <title>Draft genome sequence of Providencia stuartii (ATCC 25827).</title>
        <authorList>
            <person name="Sudarsanam P."/>
            <person name="Ley R."/>
            <person name="Guruge J."/>
            <person name="Turnbaugh P.J."/>
            <person name="Mahowald M."/>
            <person name="Liep D."/>
            <person name="Gordon J."/>
        </authorList>
    </citation>
    <scope>NUCLEOTIDE SEQUENCE [LARGE SCALE GENOMIC DNA]</scope>
    <source>
        <strain evidence="2">ATCC 25827</strain>
    </source>
</reference>
<comment type="caution">
    <text evidence="1">The sequence shown here is derived from an EMBL/GenBank/DDBJ whole genome shotgun (WGS) entry which is preliminary data.</text>
</comment>
<organism evidence="1 2">
    <name type="scientific">Providencia stuartii ATCC 25827</name>
    <dbReference type="NCBI Taxonomy" id="471874"/>
    <lineage>
        <taxon>Bacteria</taxon>
        <taxon>Pseudomonadati</taxon>
        <taxon>Pseudomonadota</taxon>
        <taxon>Gammaproteobacteria</taxon>
        <taxon>Enterobacterales</taxon>
        <taxon>Morganellaceae</taxon>
        <taxon>Providencia</taxon>
    </lineage>
</organism>
<protein>
    <submittedName>
        <fullName evidence="1">Uncharacterized protein</fullName>
    </submittedName>
</protein>
<gene>
    <name evidence="1" type="ORF">PROSTU_03796</name>
</gene>
<evidence type="ECO:0000313" key="1">
    <source>
        <dbReference type="EMBL" id="EDU58072.1"/>
    </source>
</evidence>
<dbReference type="Proteomes" id="UP000004506">
    <property type="component" value="Unassembled WGS sequence"/>
</dbReference>
<accession>A0AA86YFX5</accession>
<dbReference type="EMBL" id="ABJD02000102">
    <property type="protein sequence ID" value="EDU58072.1"/>
    <property type="molecule type" value="Genomic_DNA"/>
</dbReference>
<dbReference type="AlphaFoldDB" id="A0AA86YFX5"/>
<sequence length="67" mass="7831">MIESGKGQRLHQTRMTSSGIMTIIIAFPMSHHRDLKHFYIGFIVVYHKKDFPTLLSYTRFFDVISKG</sequence>